<evidence type="ECO:0000256" key="6">
    <source>
        <dbReference type="ARBA" id="ARBA00023157"/>
    </source>
</evidence>
<comment type="similarity">
    <text evidence="2">Belongs to the resistin/FIZZ family.</text>
</comment>
<keyword evidence="6" id="KW-1015">Disulfide bond</keyword>
<dbReference type="FunFam" id="2.60.40.4230:FF:000001">
    <property type="entry name" value="Resistin-like beta"/>
    <property type="match status" value="1"/>
</dbReference>
<protein>
    <submittedName>
        <fullName evidence="7">Resistin like alpha</fullName>
    </submittedName>
</protein>
<dbReference type="InterPro" id="IPR009714">
    <property type="entry name" value="RELM"/>
</dbReference>
<dbReference type="Proteomes" id="UP000694386">
    <property type="component" value="Unplaced"/>
</dbReference>
<name>A0A8C2LR72_CRIGR</name>
<evidence type="ECO:0000256" key="3">
    <source>
        <dbReference type="ARBA" id="ARBA00022525"/>
    </source>
</evidence>
<sequence length="131" mass="13836">VSGESVSSGGTLSASLNGQCSYRLMKTTICSLLIIISLLQLIVPVNTEETLDSVMKSLKELLNGRRSTMTKTLSCTSVKAMGTLSSCPSGMTVTGCSCGFACGSWNVQNENVCHCLCPVIDWTVARCCKLA</sequence>
<dbReference type="AlphaFoldDB" id="A0A8C2LR72"/>
<dbReference type="SUPFAM" id="SSF111423">
    <property type="entry name" value="Resistin"/>
    <property type="match status" value="1"/>
</dbReference>
<evidence type="ECO:0000256" key="1">
    <source>
        <dbReference type="ARBA" id="ARBA00004613"/>
    </source>
</evidence>
<organism evidence="7 8">
    <name type="scientific">Cricetulus griseus</name>
    <name type="common">Chinese hamster</name>
    <name type="synonym">Cricetulus barabensis griseus</name>
    <dbReference type="NCBI Taxonomy" id="10029"/>
    <lineage>
        <taxon>Eukaryota</taxon>
        <taxon>Metazoa</taxon>
        <taxon>Chordata</taxon>
        <taxon>Craniata</taxon>
        <taxon>Vertebrata</taxon>
        <taxon>Euteleostomi</taxon>
        <taxon>Mammalia</taxon>
        <taxon>Eutheria</taxon>
        <taxon>Euarchontoglires</taxon>
        <taxon>Glires</taxon>
        <taxon>Rodentia</taxon>
        <taxon>Myomorpha</taxon>
        <taxon>Muroidea</taxon>
        <taxon>Cricetidae</taxon>
        <taxon>Cricetinae</taxon>
        <taxon>Cricetulus</taxon>
    </lineage>
</organism>
<evidence type="ECO:0000313" key="7">
    <source>
        <dbReference type="Ensembl" id="ENSCGRP00001007727.1"/>
    </source>
</evidence>
<reference evidence="7" key="2">
    <citation type="submission" date="2025-09" db="UniProtKB">
        <authorList>
            <consortium name="Ensembl"/>
        </authorList>
    </citation>
    <scope>IDENTIFICATION</scope>
</reference>
<dbReference type="InterPro" id="IPR036262">
    <property type="entry name" value="Resistin-like_sf"/>
</dbReference>
<accession>A0A8C2LR72</accession>
<dbReference type="Ensembl" id="ENSCGRT00001011795.1">
    <property type="protein sequence ID" value="ENSCGRP00001007727.1"/>
    <property type="gene ID" value="ENSCGRG00001010114.1"/>
</dbReference>
<comment type="subcellular location">
    <subcellularLocation>
        <location evidence="1">Secreted</location>
    </subcellularLocation>
</comment>
<keyword evidence="3" id="KW-0964">Secreted</keyword>
<evidence type="ECO:0000256" key="5">
    <source>
        <dbReference type="ARBA" id="ARBA00022729"/>
    </source>
</evidence>
<reference evidence="7" key="1">
    <citation type="submission" date="2025-08" db="UniProtKB">
        <authorList>
            <consortium name="Ensembl"/>
        </authorList>
    </citation>
    <scope>IDENTIFICATION</scope>
</reference>
<dbReference type="CDD" id="cd16333">
    <property type="entry name" value="RELM"/>
    <property type="match status" value="1"/>
</dbReference>
<dbReference type="PANTHER" id="PTHR21101">
    <property type="entry name" value="RESISTIN"/>
    <property type="match status" value="1"/>
</dbReference>
<dbReference type="PANTHER" id="PTHR21101:SF5">
    <property type="entry name" value="RESISTIN-LIKE ALPHA"/>
    <property type="match status" value="1"/>
</dbReference>
<proteinExistence type="inferred from homology"/>
<dbReference type="GO" id="GO:0005615">
    <property type="term" value="C:extracellular space"/>
    <property type="evidence" value="ECO:0007669"/>
    <property type="project" value="TreeGrafter"/>
</dbReference>
<dbReference type="Gene3D" id="2.60.40.4230">
    <property type="entry name" value="Resistin head domain"/>
    <property type="match status" value="1"/>
</dbReference>
<dbReference type="Pfam" id="PF06954">
    <property type="entry name" value="Resistin"/>
    <property type="match status" value="1"/>
</dbReference>
<evidence type="ECO:0000256" key="2">
    <source>
        <dbReference type="ARBA" id="ARBA00007258"/>
    </source>
</evidence>
<evidence type="ECO:0000313" key="8">
    <source>
        <dbReference type="Proteomes" id="UP000694386"/>
    </source>
</evidence>
<keyword evidence="4" id="KW-0372">Hormone</keyword>
<evidence type="ECO:0000256" key="4">
    <source>
        <dbReference type="ARBA" id="ARBA00022702"/>
    </source>
</evidence>
<dbReference type="GO" id="GO:0005179">
    <property type="term" value="F:hormone activity"/>
    <property type="evidence" value="ECO:0007669"/>
    <property type="project" value="UniProtKB-KW"/>
</dbReference>
<keyword evidence="5" id="KW-0732">Signal</keyword>